<evidence type="ECO:0000313" key="3">
    <source>
        <dbReference type="Proteomes" id="UP000299102"/>
    </source>
</evidence>
<feature type="region of interest" description="Disordered" evidence="1">
    <location>
        <begin position="57"/>
        <end position="80"/>
    </location>
</feature>
<dbReference type="Proteomes" id="UP000299102">
    <property type="component" value="Unassembled WGS sequence"/>
</dbReference>
<dbReference type="AlphaFoldDB" id="A0A4C1SEZ9"/>
<sequence>MLIHHPNPPQRCHEGRMLLTIIYTRVVTTSEADGLIYYPREKANGLMYDINKWHDDGEEENATEAGEHNENEASINTGTLAVTNTRFSLSTQKA</sequence>
<evidence type="ECO:0000313" key="2">
    <source>
        <dbReference type="EMBL" id="GBP00456.1"/>
    </source>
</evidence>
<reference evidence="2 3" key="1">
    <citation type="journal article" date="2019" name="Commun. Biol.">
        <title>The bagworm genome reveals a unique fibroin gene that provides high tensile strength.</title>
        <authorList>
            <person name="Kono N."/>
            <person name="Nakamura H."/>
            <person name="Ohtoshi R."/>
            <person name="Tomita M."/>
            <person name="Numata K."/>
            <person name="Arakawa K."/>
        </authorList>
    </citation>
    <scope>NUCLEOTIDE SEQUENCE [LARGE SCALE GENOMIC DNA]</scope>
</reference>
<accession>A0A4C1SEZ9</accession>
<comment type="caution">
    <text evidence="2">The sequence shown here is derived from an EMBL/GenBank/DDBJ whole genome shotgun (WGS) entry which is preliminary data.</text>
</comment>
<organism evidence="2 3">
    <name type="scientific">Eumeta variegata</name>
    <name type="common">Bagworm moth</name>
    <name type="synonym">Eumeta japonica</name>
    <dbReference type="NCBI Taxonomy" id="151549"/>
    <lineage>
        <taxon>Eukaryota</taxon>
        <taxon>Metazoa</taxon>
        <taxon>Ecdysozoa</taxon>
        <taxon>Arthropoda</taxon>
        <taxon>Hexapoda</taxon>
        <taxon>Insecta</taxon>
        <taxon>Pterygota</taxon>
        <taxon>Neoptera</taxon>
        <taxon>Endopterygota</taxon>
        <taxon>Lepidoptera</taxon>
        <taxon>Glossata</taxon>
        <taxon>Ditrysia</taxon>
        <taxon>Tineoidea</taxon>
        <taxon>Psychidae</taxon>
        <taxon>Oiketicinae</taxon>
        <taxon>Eumeta</taxon>
    </lineage>
</organism>
<proteinExistence type="predicted"/>
<dbReference type="EMBL" id="BGZK01000005">
    <property type="protein sequence ID" value="GBP00456.1"/>
    <property type="molecule type" value="Genomic_DNA"/>
</dbReference>
<keyword evidence="3" id="KW-1185">Reference proteome</keyword>
<protein>
    <submittedName>
        <fullName evidence="2">Uncharacterized protein</fullName>
    </submittedName>
</protein>
<name>A0A4C1SEZ9_EUMVA</name>
<gene>
    <name evidence="2" type="ORF">EVAR_997_1</name>
</gene>
<evidence type="ECO:0000256" key="1">
    <source>
        <dbReference type="SAM" id="MobiDB-lite"/>
    </source>
</evidence>